<evidence type="ECO:0000313" key="3">
    <source>
        <dbReference type="EMBL" id="RVU43775.1"/>
    </source>
</evidence>
<keyword evidence="1" id="KW-0732">Signal</keyword>
<dbReference type="NCBIfam" id="TIGR02595">
    <property type="entry name" value="PEP_CTERM"/>
    <property type="match status" value="1"/>
</dbReference>
<comment type="caution">
    <text evidence="3">The sequence shown here is derived from an EMBL/GenBank/DDBJ whole genome shotgun (WGS) entry which is preliminary data.</text>
</comment>
<feature type="domain" description="Ice-binding protein C-terminal" evidence="2">
    <location>
        <begin position="189"/>
        <end position="211"/>
    </location>
</feature>
<dbReference type="Pfam" id="PF22825">
    <property type="entry name" value="HpiC1-like"/>
    <property type="match status" value="1"/>
</dbReference>
<dbReference type="InterPro" id="IPR054720">
    <property type="entry name" value="HpiC1"/>
</dbReference>
<evidence type="ECO:0000256" key="1">
    <source>
        <dbReference type="SAM" id="SignalP"/>
    </source>
</evidence>
<keyword evidence="4" id="KW-1185">Reference proteome</keyword>
<evidence type="ECO:0000313" key="4">
    <source>
        <dbReference type="Proteomes" id="UP000285575"/>
    </source>
</evidence>
<dbReference type="AlphaFoldDB" id="A0A437RAL4"/>
<accession>A0A437RAL4</accession>
<proteinExistence type="predicted"/>
<sequence length="213" mass="22069">MPSFRKLFQAPQRQAAVLGTALLLSLPASASLIVNDPVQTNDGWALTGNPIHFLLACCGTAPTAGHQYLHIQNIGGRVATKTFTGLSLAAGTYTVTFDVGSFVNAPFAEFTAGLTAGGDVLSPLSASTPTPAQGTVRTWTLRYEIASGSADLGESLGFRITAPDNGLNRNASFDNLRVDFVAATQESRVPEPATLALVGLALAGLGIAGRRGR</sequence>
<dbReference type="Proteomes" id="UP000285575">
    <property type="component" value="Unassembled WGS sequence"/>
</dbReference>
<dbReference type="RefSeq" id="WP_128230334.1">
    <property type="nucleotide sequence ID" value="NZ_SACR01000006.1"/>
</dbReference>
<gene>
    <name evidence="3" type="ORF">EOE66_19065</name>
</gene>
<protein>
    <submittedName>
        <fullName evidence="3">PEP-CTERM sorting domain-containing protein</fullName>
    </submittedName>
</protein>
<dbReference type="Pfam" id="PF07589">
    <property type="entry name" value="PEP-CTERM"/>
    <property type="match status" value="1"/>
</dbReference>
<reference evidence="3 4" key="1">
    <citation type="submission" date="2019-01" db="EMBL/GenBank/DDBJ databases">
        <authorList>
            <person name="Chen W.-M."/>
        </authorList>
    </citation>
    <scope>NUCLEOTIDE SEQUENCE [LARGE SCALE GENOMIC DNA]</scope>
    <source>
        <strain evidence="3 4">KYPY4</strain>
    </source>
</reference>
<feature type="chain" id="PRO_5019461313" evidence="1">
    <location>
        <begin position="31"/>
        <end position="213"/>
    </location>
</feature>
<evidence type="ECO:0000259" key="2">
    <source>
        <dbReference type="Pfam" id="PF07589"/>
    </source>
</evidence>
<dbReference type="EMBL" id="SACR01000006">
    <property type="protein sequence ID" value="RVU43775.1"/>
    <property type="molecule type" value="Genomic_DNA"/>
</dbReference>
<name>A0A437RAL4_9BURK</name>
<dbReference type="InterPro" id="IPR013424">
    <property type="entry name" value="Ice-binding_C"/>
</dbReference>
<organism evidence="3 4">
    <name type="scientific">Rubrivivax rivuli</name>
    <dbReference type="NCBI Taxonomy" id="1862385"/>
    <lineage>
        <taxon>Bacteria</taxon>
        <taxon>Pseudomonadati</taxon>
        <taxon>Pseudomonadota</taxon>
        <taxon>Betaproteobacteria</taxon>
        <taxon>Burkholderiales</taxon>
        <taxon>Sphaerotilaceae</taxon>
        <taxon>Rubrivivax</taxon>
    </lineage>
</organism>
<feature type="signal peptide" evidence="1">
    <location>
        <begin position="1"/>
        <end position="30"/>
    </location>
</feature>